<protein>
    <submittedName>
        <fullName evidence="4">NADPH:quinone reductase</fullName>
    </submittedName>
</protein>
<dbReference type="InterPro" id="IPR011032">
    <property type="entry name" value="GroES-like_sf"/>
</dbReference>
<feature type="domain" description="Enoyl reductase (ER)" evidence="3">
    <location>
        <begin position="13"/>
        <end position="306"/>
    </location>
</feature>
<dbReference type="PANTHER" id="PTHR48106:SF18">
    <property type="entry name" value="QUINONE OXIDOREDUCTASE PIG3"/>
    <property type="match status" value="1"/>
</dbReference>
<dbReference type="AlphaFoldDB" id="A0A1H2MCL4"/>
<sequence length="308" mass="31459">MTTARAVRLDQYGGIEVLHVEEVELRAPGPDEVVLEVRAAGINPGEAAIRQGFLDEVAPSTFPSGQGSDLAGVVTAVGGPGTGLAVGDEVLGYSWNRDSHASAAVVPASQLVAKPAGLSWPVAGSLYVVGATAWAAVAAVEPRQGETVVVSAAAGGVGSLAVQLLRRRGVRVVGIASERNADWLRSQGVEPVAYGDGLADRVRAVAPDGVDALIDLHGPEYVDLALELGVAPARIDSAISFARAAEVGAKTEASIAGTSREVLTELAELAAAGDLVVDVAATYPLEQVREAFTALETGHTRGKIVLVP</sequence>
<keyword evidence="5" id="KW-1185">Reference proteome</keyword>
<dbReference type="Gene3D" id="3.90.180.10">
    <property type="entry name" value="Medium-chain alcohol dehydrogenases, catalytic domain"/>
    <property type="match status" value="1"/>
</dbReference>
<dbReference type="GO" id="GO:0016651">
    <property type="term" value="F:oxidoreductase activity, acting on NAD(P)H"/>
    <property type="evidence" value="ECO:0007669"/>
    <property type="project" value="TreeGrafter"/>
</dbReference>
<dbReference type="Pfam" id="PF13602">
    <property type="entry name" value="ADH_zinc_N_2"/>
    <property type="match status" value="1"/>
</dbReference>
<keyword evidence="2" id="KW-0560">Oxidoreductase</keyword>
<evidence type="ECO:0000313" key="4">
    <source>
        <dbReference type="EMBL" id="SDU90206.1"/>
    </source>
</evidence>
<dbReference type="CDD" id="cd05289">
    <property type="entry name" value="MDR_like_2"/>
    <property type="match status" value="1"/>
</dbReference>
<dbReference type="InterPro" id="IPR036291">
    <property type="entry name" value="NAD(P)-bd_dom_sf"/>
</dbReference>
<evidence type="ECO:0000256" key="1">
    <source>
        <dbReference type="ARBA" id="ARBA00022857"/>
    </source>
</evidence>
<dbReference type="STRING" id="546874.SAMN04488544_1697"/>
<dbReference type="GO" id="GO:0070402">
    <property type="term" value="F:NADPH binding"/>
    <property type="evidence" value="ECO:0007669"/>
    <property type="project" value="TreeGrafter"/>
</dbReference>
<dbReference type="InterPro" id="IPR013154">
    <property type="entry name" value="ADH-like_N"/>
</dbReference>
<dbReference type="Proteomes" id="UP000198825">
    <property type="component" value="Chromosome I"/>
</dbReference>
<dbReference type="EMBL" id="LT629799">
    <property type="protein sequence ID" value="SDU90206.1"/>
    <property type="molecule type" value="Genomic_DNA"/>
</dbReference>
<name>A0A1H2MCL4_9ACTN</name>
<dbReference type="SUPFAM" id="SSF51735">
    <property type="entry name" value="NAD(P)-binding Rossmann-fold domains"/>
    <property type="match status" value="1"/>
</dbReference>
<evidence type="ECO:0000256" key="2">
    <source>
        <dbReference type="ARBA" id="ARBA00023002"/>
    </source>
</evidence>
<keyword evidence="1" id="KW-0521">NADP</keyword>
<dbReference type="RefSeq" id="WP_231918508.1">
    <property type="nucleotide sequence ID" value="NZ_LT629799.1"/>
</dbReference>
<dbReference type="Gene3D" id="3.40.50.720">
    <property type="entry name" value="NAD(P)-binding Rossmann-like Domain"/>
    <property type="match status" value="1"/>
</dbReference>
<reference evidence="5" key="1">
    <citation type="submission" date="2016-10" db="EMBL/GenBank/DDBJ databases">
        <authorList>
            <person name="Varghese N."/>
            <person name="Submissions S."/>
        </authorList>
    </citation>
    <scope>NUCLEOTIDE SEQUENCE [LARGE SCALE GENOMIC DNA]</scope>
    <source>
        <strain evidence="5">DSM 21743</strain>
    </source>
</reference>
<organism evidence="4 5">
    <name type="scientific">Microlunatus sagamiharensis</name>
    <dbReference type="NCBI Taxonomy" id="546874"/>
    <lineage>
        <taxon>Bacteria</taxon>
        <taxon>Bacillati</taxon>
        <taxon>Actinomycetota</taxon>
        <taxon>Actinomycetes</taxon>
        <taxon>Propionibacteriales</taxon>
        <taxon>Propionibacteriaceae</taxon>
        <taxon>Microlunatus</taxon>
    </lineage>
</organism>
<dbReference type="PANTHER" id="PTHR48106">
    <property type="entry name" value="QUINONE OXIDOREDUCTASE PIG3-RELATED"/>
    <property type="match status" value="1"/>
</dbReference>
<dbReference type="SMART" id="SM00829">
    <property type="entry name" value="PKS_ER"/>
    <property type="match status" value="1"/>
</dbReference>
<evidence type="ECO:0000313" key="5">
    <source>
        <dbReference type="Proteomes" id="UP000198825"/>
    </source>
</evidence>
<proteinExistence type="predicted"/>
<dbReference type="Pfam" id="PF08240">
    <property type="entry name" value="ADH_N"/>
    <property type="match status" value="1"/>
</dbReference>
<gene>
    <name evidence="4" type="ORF">SAMN04488544_1697</name>
</gene>
<evidence type="ECO:0000259" key="3">
    <source>
        <dbReference type="SMART" id="SM00829"/>
    </source>
</evidence>
<accession>A0A1H2MCL4</accession>
<dbReference type="SUPFAM" id="SSF50129">
    <property type="entry name" value="GroES-like"/>
    <property type="match status" value="1"/>
</dbReference>
<dbReference type="InterPro" id="IPR020843">
    <property type="entry name" value="ER"/>
</dbReference>